<reference evidence="2" key="1">
    <citation type="journal article" date="2014" name="Int. J. Syst. Evol. Microbiol.">
        <title>Complete genome sequence of Corynebacterium casei LMG S-19264T (=DSM 44701T), isolated from a smear-ripened cheese.</title>
        <authorList>
            <consortium name="US DOE Joint Genome Institute (JGI-PGF)"/>
            <person name="Walter F."/>
            <person name="Albersmeier A."/>
            <person name="Kalinowski J."/>
            <person name="Ruckert C."/>
        </authorList>
    </citation>
    <scope>NUCLEOTIDE SEQUENCE</scope>
    <source>
        <strain evidence="2">JCM 4790</strain>
    </source>
</reference>
<gene>
    <name evidence="2" type="ORF">GCM10010358_69680</name>
</gene>
<dbReference type="RefSeq" id="WP_190194330.1">
    <property type="nucleotide sequence ID" value="NZ_BMVU01000059.1"/>
</dbReference>
<evidence type="ECO:0000313" key="3">
    <source>
        <dbReference type="Proteomes" id="UP000619244"/>
    </source>
</evidence>
<protein>
    <recommendedName>
        <fullName evidence="4">Nucleotidyltransferase family protein</fullName>
    </recommendedName>
</protein>
<evidence type="ECO:0008006" key="4">
    <source>
        <dbReference type="Google" id="ProtNLM"/>
    </source>
</evidence>
<keyword evidence="3" id="KW-1185">Reference proteome</keyword>
<sequence>MVNTAIDVGPIPANMSDPVWEVLVTVASSRTISDGRERVLALLETPSFDLEGLVGKAVHHRLLAALADFLQVHGLRTAIPYRLVRQLDIQCNVSRHRAAILTEEAQRLGAVLHDAAITGAWTKGVVAHHTLYEHSGARLFDDIDLMIHPRHREAVDEVLTVCGYSRNAKYDTSTRALVPRSKAELRVYQLSPDHLPHYLRLTPDPVLPYIAVDVANSLTWHTSSWQVPMEDVLTELRSVETGPGKYLDALMPHYAFLFTCLHLFREGWLTRIASSKQLTLSLFGDVVTEWHQLRPTERADVNHIIKRFGLAQPMAWVVAHTDALFGSGITAELDLVSEATPEWLATSMTPDNAPDLPPDTMTQRLRRPPRVRAAR</sequence>
<dbReference type="AlphaFoldDB" id="A0A918NYZ7"/>
<proteinExistence type="predicted"/>
<dbReference type="Proteomes" id="UP000619244">
    <property type="component" value="Unassembled WGS sequence"/>
</dbReference>
<name>A0A918NYZ7_9ACTN</name>
<evidence type="ECO:0000256" key="1">
    <source>
        <dbReference type="SAM" id="MobiDB-lite"/>
    </source>
</evidence>
<comment type="caution">
    <text evidence="2">The sequence shown here is derived from an EMBL/GenBank/DDBJ whole genome shotgun (WGS) entry which is preliminary data.</text>
</comment>
<organism evidence="2 3">
    <name type="scientific">Streptomyces minutiscleroticus</name>
    <dbReference type="NCBI Taxonomy" id="68238"/>
    <lineage>
        <taxon>Bacteria</taxon>
        <taxon>Bacillati</taxon>
        <taxon>Actinomycetota</taxon>
        <taxon>Actinomycetes</taxon>
        <taxon>Kitasatosporales</taxon>
        <taxon>Streptomycetaceae</taxon>
        <taxon>Streptomyces</taxon>
    </lineage>
</organism>
<feature type="compositionally biased region" description="Basic residues" evidence="1">
    <location>
        <begin position="364"/>
        <end position="375"/>
    </location>
</feature>
<accession>A0A918NYZ7</accession>
<dbReference type="EMBL" id="BMVU01000059">
    <property type="protein sequence ID" value="GGY06482.1"/>
    <property type="molecule type" value="Genomic_DNA"/>
</dbReference>
<dbReference type="Pfam" id="PF14907">
    <property type="entry name" value="NTP_transf_5"/>
    <property type="match status" value="1"/>
</dbReference>
<feature type="region of interest" description="Disordered" evidence="1">
    <location>
        <begin position="346"/>
        <end position="375"/>
    </location>
</feature>
<dbReference type="InterPro" id="IPR039498">
    <property type="entry name" value="NTP_transf_5"/>
</dbReference>
<evidence type="ECO:0000313" key="2">
    <source>
        <dbReference type="EMBL" id="GGY06482.1"/>
    </source>
</evidence>
<reference evidence="2" key="2">
    <citation type="submission" date="2020-09" db="EMBL/GenBank/DDBJ databases">
        <authorList>
            <person name="Sun Q."/>
            <person name="Ohkuma M."/>
        </authorList>
    </citation>
    <scope>NUCLEOTIDE SEQUENCE</scope>
    <source>
        <strain evidence="2">JCM 4790</strain>
    </source>
</reference>